<name>A0A2U0SGM0_9SPHN</name>
<evidence type="ECO:0000313" key="2">
    <source>
        <dbReference type="Proteomes" id="UP000245890"/>
    </source>
</evidence>
<gene>
    <name evidence="1" type="ORF">DD559_14795</name>
</gene>
<reference evidence="1 2" key="1">
    <citation type="submission" date="2018-05" db="EMBL/GenBank/DDBJ databases">
        <title>Description of Sphingomonas pokkalii sp nov, isolated from the rhizosphere of saline tolerant pokkali rice and its draft genome analysis.</title>
        <authorList>
            <person name="Menon R."/>
            <person name="Kumari S."/>
            <person name="Rameshkumar N."/>
        </authorList>
    </citation>
    <scope>NUCLEOTIDE SEQUENCE [LARGE SCALE GENOMIC DNA]</scope>
    <source>
        <strain evidence="1 2">L3B27</strain>
    </source>
</reference>
<dbReference type="OrthoDB" id="7585160at2"/>
<evidence type="ECO:0000313" key="1">
    <source>
        <dbReference type="EMBL" id="PVX30455.1"/>
    </source>
</evidence>
<organism evidence="1 2">
    <name type="scientific">Sphingomonas pokkalii</name>
    <dbReference type="NCBI Taxonomy" id="2175090"/>
    <lineage>
        <taxon>Bacteria</taxon>
        <taxon>Pseudomonadati</taxon>
        <taxon>Pseudomonadota</taxon>
        <taxon>Alphaproteobacteria</taxon>
        <taxon>Sphingomonadales</taxon>
        <taxon>Sphingomonadaceae</taxon>
        <taxon>Sphingomonas</taxon>
    </lineage>
</organism>
<evidence type="ECO:0008006" key="3">
    <source>
        <dbReference type="Google" id="ProtNLM"/>
    </source>
</evidence>
<dbReference type="EMBL" id="QENQ01000001">
    <property type="protein sequence ID" value="PVX30455.1"/>
    <property type="molecule type" value="Genomic_DNA"/>
</dbReference>
<dbReference type="AlphaFoldDB" id="A0A2U0SGM0"/>
<dbReference type="Proteomes" id="UP000245890">
    <property type="component" value="Unassembled WGS sequence"/>
</dbReference>
<comment type="caution">
    <text evidence="1">The sequence shown here is derived from an EMBL/GenBank/DDBJ whole genome shotgun (WGS) entry which is preliminary data.</text>
</comment>
<sequence length="143" mass="14634">MIARPQAIVLAVAAVSAVAMPLLLLLPPAAPQRRVQPSLPPLSVAAEPPLVRVFDRPLFAASAGDAAALPPDAPQLTGIVGRLGSDAVAMVRTAQGQNRTLTIGDSIDGWKLESLAIDAALFSRGGQQARVPLPAADPEPAAQ</sequence>
<keyword evidence="2" id="KW-1185">Reference proteome</keyword>
<protein>
    <recommendedName>
        <fullName evidence="3">General secretion pathway protein GspN</fullName>
    </recommendedName>
</protein>
<dbReference type="RefSeq" id="WP_116469866.1">
    <property type="nucleotide sequence ID" value="NZ_QENQ01000001.1"/>
</dbReference>
<proteinExistence type="predicted"/>
<accession>A0A2U0SGM0</accession>